<sequence length="95" mass="10998">MTALLKRAHKALFMDGCHIGDVTAFLLKDVAWAQVRFEEKIRTHLFTRNELACFYHIVCLIHSSEYSKDMGFDPRSVVYVLGETYSFASLKPRRV</sequence>
<proteinExistence type="predicted"/>
<dbReference type="AlphaFoldDB" id="A0A8X6PFU9"/>
<gene>
    <name evidence="1" type="ORF">NPIL_106811</name>
</gene>
<name>A0A8X6PFU9_NEPPI</name>
<evidence type="ECO:0000313" key="2">
    <source>
        <dbReference type="Proteomes" id="UP000887013"/>
    </source>
</evidence>
<dbReference type="Proteomes" id="UP000887013">
    <property type="component" value="Unassembled WGS sequence"/>
</dbReference>
<evidence type="ECO:0000313" key="1">
    <source>
        <dbReference type="EMBL" id="GFT65764.1"/>
    </source>
</evidence>
<comment type="caution">
    <text evidence="1">The sequence shown here is derived from an EMBL/GenBank/DDBJ whole genome shotgun (WGS) entry which is preliminary data.</text>
</comment>
<organism evidence="1 2">
    <name type="scientific">Nephila pilipes</name>
    <name type="common">Giant wood spider</name>
    <name type="synonym">Nephila maculata</name>
    <dbReference type="NCBI Taxonomy" id="299642"/>
    <lineage>
        <taxon>Eukaryota</taxon>
        <taxon>Metazoa</taxon>
        <taxon>Ecdysozoa</taxon>
        <taxon>Arthropoda</taxon>
        <taxon>Chelicerata</taxon>
        <taxon>Arachnida</taxon>
        <taxon>Araneae</taxon>
        <taxon>Araneomorphae</taxon>
        <taxon>Entelegynae</taxon>
        <taxon>Araneoidea</taxon>
        <taxon>Nephilidae</taxon>
        <taxon>Nephila</taxon>
    </lineage>
</organism>
<reference evidence="1" key="1">
    <citation type="submission" date="2020-08" db="EMBL/GenBank/DDBJ databases">
        <title>Multicomponent nature underlies the extraordinary mechanical properties of spider dragline silk.</title>
        <authorList>
            <person name="Kono N."/>
            <person name="Nakamura H."/>
            <person name="Mori M."/>
            <person name="Yoshida Y."/>
            <person name="Ohtoshi R."/>
            <person name="Malay A.D."/>
            <person name="Moran D.A.P."/>
            <person name="Tomita M."/>
            <person name="Numata K."/>
            <person name="Arakawa K."/>
        </authorList>
    </citation>
    <scope>NUCLEOTIDE SEQUENCE</scope>
</reference>
<dbReference type="EMBL" id="BMAW01019932">
    <property type="protein sequence ID" value="GFT65764.1"/>
    <property type="molecule type" value="Genomic_DNA"/>
</dbReference>
<protein>
    <submittedName>
        <fullName evidence="1">Uncharacterized protein</fullName>
    </submittedName>
</protein>
<accession>A0A8X6PFU9</accession>
<keyword evidence="2" id="KW-1185">Reference proteome</keyword>